<keyword evidence="5" id="KW-1185">Reference proteome</keyword>
<feature type="region of interest" description="Disordered" evidence="2">
    <location>
        <begin position="1"/>
        <end position="186"/>
    </location>
</feature>
<dbReference type="AlphaFoldDB" id="A0A3R7GQB9"/>
<comment type="caution">
    <text evidence="3">The sequence shown here is derived from an EMBL/GenBank/DDBJ whole genome shotgun (WGS) entry which is preliminary data.</text>
</comment>
<evidence type="ECO:0000313" key="6">
    <source>
        <dbReference type="Proteomes" id="UP000285883"/>
    </source>
</evidence>
<feature type="compositionally biased region" description="Basic and acidic residues" evidence="2">
    <location>
        <begin position="81"/>
        <end position="126"/>
    </location>
</feature>
<dbReference type="PANTHER" id="PTHR11102">
    <property type="entry name" value="SEL-1-LIKE PROTEIN"/>
    <property type="match status" value="1"/>
</dbReference>
<evidence type="ECO:0000313" key="4">
    <source>
        <dbReference type="EMBL" id="RLN83000.1"/>
    </source>
</evidence>
<dbReference type="PANTHER" id="PTHR11102:SF160">
    <property type="entry name" value="ERAD-ASSOCIATED E3 UBIQUITIN-PROTEIN LIGASE COMPONENT HRD3"/>
    <property type="match status" value="1"/>
</dbReference>
<evidence type="ECO:0000313" key="3">
    <source>
        <dbReference type="EMBL" id="RLN27269.1"/>
    </source>
</evidence>
<feature type="region of interest" description="Disordered" evidence="2">
    <location>
        <begin position="259"/>
        <end position="284"/>
    </location>
</feature>
<sequence length="706" mass="77984">MGEPSGGKRRSRDRNGRNERNGGGDYRAPPRERSRSRSRNNQGKGLPGRDRENRGFDSGADRRREDPYRRGPPRGRSRSRERRDYRDYSRRNDDRFEDRGYGRGPSREDDYRRPMRREEEAMERGYRRPSSNGHDDRMSRRMANDQSSVVALPELEPTMMSPTGTVGEDESNPAATKAADKNKQPTREPKLLFAVAKNVVRVTSMKKPTTGTITSPANATGEGSGSVRMMFGKFRRSEASKLDLQGSEQGSQPVEQQLQALGDQSSKQQPVNKATKEAQPEPTLSIASADTEDRAHSESQATAGCGLVDNVRETLEQLVVQLDSVDPRKLLAVRLGGELRGLLGKAQDEFAAYEAEFVEHVFNEGVSVSLKNFSASLTQVSAIAERLRTAKFLLNRTFKREVLFAFQEINSYYTSLFMELSMAVARRSGIELPLPAPVAPPPEPIELPAPSGDEICLEAHQNFFGHGVTKNLCKALELYECEKAAHVKNDQQKDEFFTLARIRFSQAAEQNHADAQYELGIFYEHGRGGFTVDETQAATLYTKAADQGHADAEASLGRLFLIGVQIQQDVAKAVHFLQKAAAKPHTKAAKRVATMQYSGIGCTADKHKAHRFYVIAANAGDAEALNSLGLMFEEGDGCDLNFVKAAECYRSAAGLGSPHAHFNLGCLLSHGKGVARNVDAAQAHFRKAIELGYSLAQQFVLQDDAL</sequence>
<dbReference type="Proteomes" id="UP000285883">
    <property type="component" value="Unassembled WGS sequence"/>
</dbReference>
<feature type="compositionally biased region" description="Basic residues" evidence="2">
    <location>
        <begin position="71"/>
        <end position="80"/>
    </location>
</feature>
<gene>
    <name evidence="3" type="ORF">BBI17_002429</name>
    <name evidence="4" type="ORF">BBO99_00002478</name>
</gene>
<dbReference type="Pfam" id="PF08238">
    <property type="entry name" value="Sel1"/>
    <property type="match status" value="6"/>
</dbReference>
<name>A0A3R7GQB9_9STRA</name>
<dbReference type="SUPFAM" id="SSF81901">
    <property type="entry name" value="HCP-like"/>
    <property type="match status" value="1"/>
</dbReference>
<feature type="compositionally biased region" description="Basic and acidic residues" evidence="2">
    <location>
        <begin position="47"/>
        <end position="69"/>
    </location>
</feature>
<dbReference type="STRING" id="325452.A0A3R7GQB9"/>
<protein>
    <submittedName>
        <fullName evidence="3">Uncharacterized protein</fullName>
    </submittedName>
</protein>
<accession>A0A3R7GQB9</accession>
<dbReference type="EMBL" id="MBDN02000042">
    <property type="protein sequence ID" value="RLN83000.1"/>
    <property type="molecule type" value="Genomic_DNA"/>
</dbReference>
<dbReference type="Proteomes" id="UP000285624">
    <property type="component" value="Unassembled WGS sequence"/>
</dbReference>
<evidence type="ECO:0000256" key="1">
    <source>
        <dbReference type="ARBA" id="ARBA00038101"/>
    </source>
</evidence>
<organism evidence="3 6">
    <name type="scientific">Phytophthora kernoviae</name>
    <dbReference type="NCBI Taxonomy" id="325452"/>
    <lineage>
        <taxon>Eukaryota</taxon>
        <taxon>Sar</taxon>
        <taxon>Stramenopiles</taxon>
        <taxon>Oomycota</taxon>
        <taxon>Peronosporomycetes</taxon>
        <taxon>Peronosporales</taxon>
        <taxon>Peronosporaceae</taxon>
        <taxon>Phytophthora</taxon>
    </lineage>
</organism>
<dbReference type="InterPro" id="IPR011990">
    <property type="entry name" value="TPR-like_helical_dom_sf"/>
</dbReference>
<feature type="compositionally biased region" description="Basic and acidic residues" evidence="2">
    <location>
        <begin position="133"/>
        <end position="143"/>
    </location>
</feature>
<dbReference type="InterPro" id="IPR006597">
    <property type="entry name" value="Sel1-like"/>
</dbReference>
<evidence type="ECO:0000256" key="2">
    <source>
        <dbReference type="SAM" id="MobiDB-lite"/>
    </source>
</evidence>
<evidence type="ECO:0000313" key="5">
    <source>
        <dbReference type="Proteomes" id="UP000285624"/>
    </source>
</evidence>
<dbReference type="SMART" id="SM00671">
    <property type="entry name" value="SEL1"/>
    <property type="match status" value="5"/>
</dbReference>
<dbReference type="InterPro" id="IPR050767">
    <property type="entry name" value="Sel1_AlgK"/>
</dbReference>
<dbReference type="Gene3D" id="1.25.40.10">
    <property type="entry name" value="Tetratricopeptide repeat domain"/>
    <property type="match status" value="2"/>
</dbReference>
<reference evidence="5 6" key="1">
    <citation type="submission" date="2018-07" db="EMBL/GenBank/DDBJ databases">
        <title>Genome sequencing of oomycete isolates from Chile give support for New Zealand origin for Phytophthora kernoviae and make available the first Nothophytophthora sp. genome.</title>
        <authorList>
            <person name="Studholme D.J."/>
            <person name="Sanfuentes E."/>
            <person name="Panda P."/>
            <person name="Hill R."/>
            <person name="Sambles C."/>
            <person name="Grant M."/>
            <person name="Williams N.M."/>
            <person name="Mcdougal R.L."/>
        </authorList>
    </citation>
    <scope>NUCLEOTIDE SEQUENCE [LARGE SCALE GENOMIC DNA]</scope>
    <source>
        <strain evidence="3">Chile2</strain>
        <strain evidence="4">Chile4</strain>
    </source>
</reference>
<feature type="compositionally biased region" description="Basic and acidic residues" evidence="2">
    <location>
        <begin position="13"/>
        <end position="35"/>
    </location>
</feature>
<comment type="similarity">
    <text evidence="1">Belongs to the sel-1 family.</text>
</comment>
<dbReference type="EMBL" id="MAYM02001047">
    <property type="protein sequence ID" value="RLN27269.1"/>
    <property type="molecule type" value="Genomic_DNA"/>
</dbReference>
<feature type="compositionally biased region" description="Polar residues" evidence="2">
    <location>
        <begin position="259"/>
        <end position="272"/>
    </location>
</feature>
<proteinExistence type="inferred from homology"/>